<feature type="region of interest" description="Disordered" evidence="1">
    <location>
        <begin position="60"/>
        <end position="85"/>
    </location>
</feature>
<comment type="caution">
    <text evidence="3">The sequence shown here is derived from an EMBL/GenBank/DDBJ whole genome shotgun (WGS) entry which is preliminary data.</text>
</comment>
<keyword evidence="2" id="KW-0812">Transmembrane</keyword>
<keyword evidence="2" id="KW-1133">Transmembrane helix</keyword>
<proteinExistence type="predicted"/>
<keyword evidence="2" id="KW-0472">Membrane</keyword>
<protein>
    <submittedName>
        <fullName evidence="3">Uncharacterized protein</fullName>
    </submittedName>
</protein>
<feature type="transmembrane region" description="Helical" evidence="2">
    <location>
        <begin position="27"/>
        <end position="54"/>
    </location>
</feature>
<accession>A0A699RVU1</accession>
<feature type="non-terminal residue" evidence="3">
    <location>
        <position position="1"/>
    </location>
</feature>
<name>A0A699RVU1_TANCI</name>
<evidence type="ECO:0000313" key="3">
    <source>
        <dbReference type="EMBL" id="GFC90106.1"/>
    </source>
</evidence>
<gene>
    <name evidence="3" type="ORF">Tci_862076</name>
</gene>
<sequence length="85" mass="8920">GVTLRGTPGLLRTRIGRSVRLMTPVSLVTSITGIPVVTARVVVVIVAAAVVVIATSPIHYGTLRGSPHESEEAKPARRSEQPQKG</sequence>
<evidence type="ECO:0000256" key="1">
    <source>
        <dbReference type="SAM" id="MobiDB-lite"/>
    </source>
</evidence>
<dbReference type="EMBL" id="BKCJ011124502">
    <property type="protein sequence ID" value="GFC90106.1"/>
    <property type="molecule type" value="Genomic_DNA"/>
</dbReference>
<evidence type="ECO:0000256" key="2">
    <source>
        <dbReference type="SAM" id="Phobius"/>
    </source>
</evidence>
<feature type="compositionally biased region" description="Basic and acidic residues" evidence="1">
    <location>
        <begin position="66"/>
        <end position="85"/>
    </location>
</feature>
<dbReference type="AlphaFoldDB" id="A0A699RVU1"/>
<feature type="non-terminal residue" evidence="3">
    <location>
        <position position="85"/>
    </location>
</feature>
<reference evidence="3" key="1">
    <citation type="journal article" date="2019" name="Sci. Rep.">
        <title>Draft genome of Tanacetum cinerariifolium, the natural source of mosquito coil.</title>
        <authorList>
            <person name="Yamashiro T."/>
            <person name="Shiraishi A."/>
            <person name="Satake H."/>
            <person name="Nakayama K."/>
        </authorList>
    </citation>
    <scope>NUCLEOTIDE SEQUENCE</scope>
</reference>
<organism evidence="3">
    <name type="scientific">Tanacetum cinerariifolium</name>
    <name type="common">Dalmatian daisy</name>
    <name type="synonym">Chrysanthemum cinerariifolium</name>
    <dbReference type="NCBI Taxonomy" id="118510"/>
    <lineage>
        <taxon>Eukaryota</taxon>
        <taxon>Viridiplantae</taxon>
        <taxon>Streptophyta</taxon>
        <taxon>Embryophyta</taxon>
        <taxon>Tracheophyta</taxon>
        <taxon>Spermatophyta</taxon>
        <taxon>Magnoliopsida</taxon>
        <taxon>eudicotyledons</taxon>
        <taxon>Gunneridae</taxon>
        <taxon>Pentapetalae</taxon>
        <taxon>asterids</taxon>
        <taxon>campanulids</taxon>
        <taxon>Asterales</taxon>
        <taxon>Asteraceae</taxon>
        <taxon>Asteroideae</taxon>
        <taxon>Anthemideae</taxon>
        <taxon>Anthemidinae</taxon>
        <taxon>Tanacetum</taxon>
    </lineage>
</organism>